<proteinExistence type="predicted"/>
<feature type="region of interest" description="Disordered" evidence="1">
    <location>
        <begin position="49"/>
        <end position="111"/>
    </location>
</feature>
<name>A0A8D8VX44_9HEMI</name>
<organism evidence="2">
    <name type="scientific">Cacopsylla melanoneura</name>
    <dbReference type="NCBI Taxonomy" id="428564"/>
    <lineage>
        <taxon>Eukaryota</taxon>
        <taxon>Metazoa</taxon>
        <taxon>Ecdysozoa</taxon>
        <taxon>Arthropoda</taxon>
        <taxon>Hexapoda</taxon>
        <taxon>Insecta</taxon>
        <taxon>Pterygota</taxon>
        <taxon>Neoptera</taxon>
        <taxon>Paraneoptera</taxon>
        <taxon>Hemiptera</taxon>
        <taxon>Sternorrhyncha</taxon>
        <taxon>Psylloidea</taxon>
        <taxon>Psyllidae</taxon>
        <taxon>Psyllinae</taxon>
        <taxon>Cacopsylla</taxon>
    </lineage>
</organism>
<reference evidence="2" key="1">
    <citation type="submission" date="2021-05" db="EMBL/GenBank/DDBJ databases">
        <authorList>
            <person name="Alioto T."/>
            <person name="Alioto T."/>
            <person name="Gomez Garrido J."/>
        </authorList>
    </citation>
    <scope>NUCLEOTIDE SEQUENCE</scope>
</reference>
<feature type="compositionally biased region" description="Low complexity" evidence="1">
    <location>
        <begin position="85"/>
        <end position="111"/>
    </location>
</feature>
<dbReference type="EMBL" id="HBUF01104888">
    <property type="protein sequence ID" value="CAG6638968.1"/>
    <property type="molecule type" value="Transcribed_RNA"/>
</dbReference>
<dbReference type="AlphaFoldDB" id="A0A8D8VX44"/>
<dbReference type="EMBL" id="HBUF01104887">
    <property type="protein sequence ID" value="CAG6638964.1"/>
    <property type="molecule type" value="Transcribed_RNA"/>
</dbReference>
<dbReference type="EMBL" id="HBUF01104886">
    <property type="protein sequence ID" value="CAG6638960.1"/>
    <property type="molecule type" value="Transcribed_RNA"/>
</dbReference>
<feature type="compositionally biased region" description="Low complexity" evidence="1">
    <location>
        <begin position="49"/>
        <end position="78"/>
    </location>
</feature>
<evidence type="ECO:0000313" key="2">
    <source>
        <dbReference type="EMBL" id="CAG6638968.1"/>
    </source>
</evidence>
<sequence>MYRTVCIGVQNWTLVSTPVSGVMELNTVPQVTTSPSSIASNYFNSPLSISSSSASKASTTPSSSSVTTSETSSATTTTIPFKSPTSTEAQTSTVSTSSSSPASPTSTPSTWCSKTWSTHVVMKILAE</sequence>
<protein>
    <submittedName>
        <fullName evidence="2">Uncharacterized protein</fullName>
    </submittedName>
</protein>
<evidence type="ECO:0000256" key="1">
    <source>
        <dbReference type="SAM" id="MobiDB-lite"/>
    </source>
</evidence>
<accession>A0A8D8VX44</accession>